<name>A0ABQ2RU92_9DEIO</name>
<dbReference type="InterPro" id="IPR058915">
    <property type="entry name" value="AcrVA2-like"/>
</dbReference>
<feature type="region of interest" description="Disordered" evidence="1">
    <location>
        <begin position="323"/>
        <end position="352"/>
    </location>
</feature>
<evidence type="ECO:0000313" key="3">
    <source>
        <dbReference type="Proteomes" id="UP000634308"/>
    </source>
</evidence>
<reference evidence="3" key="1">
    <citation type="journal article" date="2019" name="Int. J. Syst. Evol. Microbiol.">
        <title>The Global Catalogue of Microorganisms (GCM) 10K type strain sequencing project: providing services to taxonomists for standard genome sequencing and annotation.</title>
        <authorList>
            <consortium name="The Broad Institute Genomics Platform"/>
            <consortium name="The Broad Institute Genome Sequencing Center for Infectious Disease"/>
            <person name="Wu L."/>
            <person name="Ma J."/>
        </authorList>
    </citation>
    <scope>NUCLEOTIDE SEQUENCE [LARGE SCALE GENOMIC DNA]</scope>
    <source>
        <strain evidence="3">JCM 31404</strain>
    </source>
</reference>
<sequence>MHVIIPILMGASQEWPLPLVVKGSLLAVLPELTGSDPAEAARRAILNALTHLPPLTDPPRQHEANPTLLARLERHLKRVKAAAPATSAALPHLFLKKRAAWDARTFVPGLLTAALLQDRDGLDERSAIISAYEVGVLTAWRYAKHVVRIDEDVLARLRRARPLTRLPAELPGLRGHATYIPVPGGLTHPSQTGFFAAIDTTQGRPWLTLLIENRAYGDHVLAPVSLPLGGDVAEQIRLMAQTGATNFAEEDAARVARDLGFALLCVTYLGSEKTQLLGPGTPRPVTPRRGKGGKEELSESGAATVWEAGVDTGNVLRAYHARKAQGDADPGSPAAPVSTGRRMPPHLREPHLHGYWTGPGRTRYELRFLDFVAVNMDGEGPEAPVRLD</sequence>
<evidence type="ECO:0000256" key="1">
    <source>
        <dbReference type="SAM" id="MobiDB-lite"/>
    </source>
</evidence>
<keyword evidence="3" id="KW-1185">Reference proteome</keyword>
<gene>
    <name evidence="2" type="ORF">GCM10008959_31620</name>
</gene>
<dbReference type="Pfam" id="PF26125">
    <property type="entry name" value="AcrVA2-like"/>
    <property type="match status" value="1"/>
</dbReference>
<organism evidence="2 3">
    <name type="scientific">Deinococcus seoulensis</name>
    <dbReference type="NCBI Taxonomy" id="1837379"/>
    <lineage>
        <taxon>Bacteria</taxon>
        <taxon>Thermotogati</taxon>
        <taxon>Deinococcota</taxon>
        <taxon>Deinococci</taxon>
        <taxon>Deinococcales</taxon>
        <taxon>Deinococcaceae</taxon>
        <taxon>Deinococcus</taxon>
    </lineage>
</organism>
<dbReference type="Proteomes" id="UP000634308">
    <property type="component" value="Unassembled WGS sequence"/>
</dbReference>
<dbReference type="EMBL" id="BMQM01000025">
    <property type="protein sequence ID" value="GGR67122.1"/>
    <property type="molecule type" value="Genomic_DNA"/>
</dbReference>
<accession>A0ABQ2RU92</accession>
<protein>
    <submittedName>
        <fullName evidence="2">Uncharacterized protein</fullName>
    </submittedName>
</protein>
<proteinExistence type="predicted"/>
<feature type="region of interest" description="Disordered" evidence="1">
    <location>
        <begin position="277"/>
        <end position="301"/>
    </location>
</feature>
<evidence type="ECO:0000313" key="2">
    <source>
        <dbReference type="EMBL" id="GGR67122.1"/>
    </source>
</evidence>
<comment type="caution">
    <text evidence="2">The sequence shown here is derived from an EMBL/GenBank/DDBJ whole genome shotgun (WGS) entry which is preliminary data.</text>
</comment>